<dbReference type="Proteomes" id="UP000321155">
    <property type="component" value="Unassembled WGS sequence"/>
</dbReference>
<feature type="transmembrane region" description="Helical" evidence="7">
    <location>
        <begin position="60"/>
        <end position="80"/>
    </location>
</feature>
<evidence type="ECO:0000256" key="7">
    <source>
        <dbReference type="SAM" id="Phobius"/>
    </source>
</evidence>
<sequence>MVPLPRSPRGHGTEEGAQDVDGTTTQEPHEPPWRGRLTERVLGGGEDPDPRFTLANERTFLAWIRTSLAFLAGGIAIEAFTGELFDEPVRTFLAVVLLLLSMLVSAGATFRWIGVERSMRRQAPLPLPLIAPLLAVGGAVAAGVLVVVVLQA</sequence>
<reference evidence="9 10" key="1">
    <citation type="submission" date="2019-07" db="EMBL/GenBank/DDBJ databases">
        <title>Whole genome shotgun sequence of Kocuria flava NBRC 107626.</title>
        <authorList>
            <person name="Hosoyama A."/>
            <person name="Uohara A."/>
            <person name="Ohji S."/>
            <person name="Ichikawa N."/>
        </authorList>
    </citation>
    <scope>NUCLEOTIDE SEQUENCE [LARGE SCALE GENOMIC DNA]</scope>
    <source>
        <strain evidence="9 10">NBRC 107626</strain>
    </source>
</reference>
<evidence type="ECO:0000313" key="9">
    <source>
        <dbReference type="EMBL" id="GEO93066.1"/>
    </source>
</evidence>
<dbReference type="PANTHER" id="PTHR34187">
    <property type="entry name" value="FGR18P"/>
    <property type="match status" value="1"/>
</dbReference>
<organism evidence="9 10">
    <name type="scientific">Kocuria flava</name>
    <dbReference type="NCBI Taxonomy" id="446860"/>
    <lineage>
        <taxon>Bacteria</taxon>
        <taxon>Bacillati</taxon>
        <taxon>Actinomycetota</taxon>
        <taxon>Actinomycetes</taxon>
        <taxon>Micrococcales</taxon>
        <taxon>Micrococcaceae</taxon>
        <taxon>Kocuria</taxon>
    </lineage>
</organism>
<feature type="domain" description="DUF202" evidence="8">
    <location>
        <begin position="51"/>
        <end position="117"/>
    </location>
</feature>
<dbReference type="InterPro" id="IPR003807">
    <property type="entry name" value="DUF202"/>
</dbReference>
<comment type="subcellular location">
    <subcellularLocation>
        <location evidence="1">Cell membrane</location>
        <topology evidence="1">Multi-pass membrane protein</topology>
    </subcellularLocation>
</comment>
<dbReference type="RefSeq" id="WP_083529127.1">
    <property type="nucleotide sequence ID" value="NZ_BJZR01000081.1"/>
</dbReference>
<dbReference type="Pfam" id="PF02656">
    <property type="entry name" value="DUF202"/>
    <property type="match status" value="1"/>
</dbReference>
<dbReference type="InterPro" id="IPR052053">
    <property type="entry name" value="IM_YidH-like"/>
</dbReference>
<feature type="transmembrane region" description="Helical" evidence="7">
    <location>
        <begin position="125"/>
        <end position="150"/>
    </location>
</feature>
<proteinExistence type="predicted"/>
<evidence type="ECO:0000256" key="4">
    <source>
        <dbReference type="ARBA" id="ARBA00022989"/>
    </source>
</evidence>
<evidence type="ECO:0000259" key="8">
    <source>
        <dbReference type="Pfam" id="PF02656"/>
    </source>
</evidence>
<feature type="compositionally biased region" description="Basic and acidic residues" evidence="6">
    <location>
        <begin position="27"/>
        <end position="39"/>
    </location>
</feature>
<evidence type="ECO:0000256" key="3">
    <source>
        <dbReference type="ARBA" id="ARBA00022692"/>
    </source>
</evidence>
<feature type="region of interest" description="Disordered" evidence="6">
    <location>
        <begin position="1"/>
        <end position="50"/>
    </location>
</feature>
<dbReference type="PANTHER" id="PTHR34187:SF2">
    <property type="entry name" value="DUF202 DOMAIN-CONTAINING PROTEIN"/>
    <property type="match status" value="1"/>
</dbReference>
<evidence type="ECO:0000256" key="5">
    <source>
        <dbReference type="ARBA" id="ARBA00023136"/>
    </source>
</evidence>
<keyword evidence="3 7" id="KW-0812">Transmembrane</keyword>
<keyword evidence="4 7" id="KW-1133">Transmembrane helix</keyword>
<evidence type="ECO:0000256" key="2">
    <source>
        <dbReference type="ARBA" id="ARBA00022475"/>
    </source>
</evidence>
<keyword evidence="5 7" id="KW-0472">Membrane</keyword>
<evidence type="ECO:0000256" key="1">
    <source>
        <dbReference type="ARBA" id="ARBA00004651"/>
    </source>
</evidence>
<accession>A0ABQ0X603</accession>
<keyword evidence="2" id="KW-1003">Cell membrane</keyword>
<gene>
    <name evidence="9" type="ORF">KFL01_23720</name>
</gene>
<comment type="caution">
    <text evidence="9">The sequence shown here is derived from an EMBL/GenBank/DDBJ whole genome shotgun (WGS) entry which is preliminary data.</text>
</comment>
<protein>
    <recommendedName>
        <fullName evidence="8">DUF202 domain-containing protein</fullName>
    </recommendedName>
</protein>
<evidence type="ECO:0000313" key="10">
    <source>
        <dbReference type="Proteomes" id="UP000321155"/>
    </source>
</evidence>
<name>A0ABQ0X603_9MICC</name>
<dbReference type="EMBL" id="BJZR01000081">
    <property type="protein sequence ID" value="GEO93066.1"/>
    <property type="molecule type" value="Genomic_DNA"/>
</dbReference>
<evidence type="ECO:0000256" key="6">
    <source>
        <dbReference type="SAM" id="MobiDB-lite"/>
    </source>
</evidence>
<keyword evidence="10" id="KW-1185">Reference proteome</keyword>
<feature type="transmembrane region" description="Helical" evidence="7">
    <location>
        <begin position="92"/>
        <end position="113"/>
    </location>
</feature>